<dbReference type="Proteomes" id="UP000823485">
    <property type="component" value="Unassembled WGS sequence"/>
</dbReference>
<evidence type="ECO:0000313" key="1">
    <source>
        <dbReference type="EMBL" id="MBM7714040.1"/>
    </source>
</evidence>
<reference evidence="1 2" key="1">
    <citation type="submission" date="2021-01" db="EMBL/GenBank/DDBJ databases">
        <title>Genomic Encyclopedia of Type Strains, Phase IV (KMG-IV): sequencing the most valuable type-strain genomes for metagenomic binning, comparative biology and taxonomic classification.</title>
        <authorList>
            <person name="Goeker M."/>
        </authorList>
    </citation>
    <scope>NUCLEOTIDE SEQUENCE [LARGE SCALE GENOMIC DNA]</scope>
    <source>
        <strain evidence="1 2">DSM 105453</strain>
    </source>
</reference>
<sequence>MTLCNHCSANLNFLIYVSNMYKNRYIYDGEPILFPYFPLNNNAILPMDTFKNEVSLHWESYIQSVQNTIALDESPTTLDLNFINNPNDYNYQSLFKKNKEGIEAFNQVLKSFMGWWNSFYSGYRVIDYISGKFIPEIGTNIDNKLLKKHNRLPNYNLFLIAVYDKVPFNLKNAGRNFIIEPISHLDLTYQDENRRSNSIGCLVDKLTQHLIYE</sequence>
<name>A0ABS2R317_9BACI</name>
<dbReference type="EMBL" id="JAFBFH010000005">
    <property type="protein sequence ID" value="MBM7714040.1"/>
    <property type="molecule type" value="Genomic_DNA"/>
</dbReference>
<keyword evidence="2" id="KW-1185">Reference proteome</keyword>
<comment type="caution">
    <text evidence="1">The sequence shown here is derived from an EMBL/GenBank/DDBJ whole genome shotgun (WGS) entry which is preliminary data.</text>
</comment>
<gene>
    <name evidence="1" type="ORF">JOC94_001012</name>
</gene>
<protein>
    <submittedName>
        <fullName evidence="1">Uncharacterized protein</fullName>
    </submittedName>
</protein>
<dbReference type="RefSeq" id="WP_077113721.1">
    <property type="nucleotide sequence ID" value="NZ_JAFBFH010000005.1"/>
</dbReference>
<evidence type="ECO:0000313" key="2">
    <source>
        <dbReference type="Proteomes" id="UP000823485"/>
    </source>
</evidence>
<proteinExistence type="predicted"/>
<accession>A0ABS2R317</accession>
<organism evidence="1 2">
    <name type="scientific">Siminovitchia thermophila</name>
    <dbReference type="NCBI Taxonomy" id="1245522"/>
    <lineage>
        <taxon>Bacteria</taxon>
        <taxon>Bacillati</taxon>
        <taxon>Bacillota</taxon>
        <taxon>Bacilli</taxon>
        <taxon>Bacillales</taxon>
        <taxon>Bacillaceae</taxon>
        <taxon>Siminovitchia</taxon>
    </lineage>
</organism>